<evidence type="ECO:0000313" key="2">
    <source>
        <dbReference type="EMBL" id="KAK3786497.1"/>
    </source>
</evidence>
<keyword evidence="3" id="KW-1185">Reference proteome</keyword>
<dbReference type="Proteomes" id="UP001283361">
    <property type="component" value="Unassembled WGS sequence"/>
</dbReference>
<organism evidence="2 3">
    <name type="scientific">Elysia crispata</name>
    <name type="common">lettuce slug</name>
    <dbReference type="NCBI Taxonomy" id="231223"/>
    <lineage>
        <taxon>Eukaryota</taxon>
        <taxon>Metazoa</taxon>
        <taxon>Spiralia</taxon>
        <taxon>Lophotrochozoa</taxon>
        <taxon>Mollusca</taxon>
        <taxon>Gastropoda</taxon>
        <taxon>Heterobranchia</taxon>
        <taxon>Euthyneura</taxon>
        <taxon>Panpulmonata</taxon>
        <taxon>Sacoglossa</taxon>
        <taxon>Placobranchoidea</taxon>
        <taxon>Plakobranchidae</taxon>
        <taxon>Elysia</taxon>
    </lineage>
</organism>
<evidence type="ECO:0000259" key="1">
    <source>
        <dbReference type="Pfam" id="PF13843"/>
    </source>
</evidence>
<dbReference type="EMBL" id="JAWDGP010001963">
    <property type="protein sequence ID" value="KAK3786497.1"/>
    <property type="molecule type" value="Genomic_DNA"/>
</dbReference>
<dbReference type="AlphaFoldDB" id="A0AAE1DXN2"/>
<sequence>MPRNRFLTIWRYLHLADNNAPQGDNPDKLAKLRPMLTHLNRVFKENYTPYRDVSIDESMVQFKGRLGFRQYLPSKPIKWGIKIWALSESTTGYMSNFQVYIMREAGQELGLAHRVAPYHHTGMRIYMDNFYTGVPLLRELATLEISGCGTVCANRKFLPTELLPKRVRLDKHLHQSAQARNLTFCVWQDTKAVCVLSNFHDPFKTGTDWIFHAKPQDTEMVAPCLHIPVAVSVHNAYVLAKDSNFDFVKRSWPNYKSFLDDLADELTFRVIARRHPPILHQPCPGNQHHTLYNRLDSLYKVCHECKANGLRGKTTTSMCRVCEVPIHKKCLVDHQKRMMRQ</sequence>
<name>A0AAE1DXN2_9GAST</name>
<evidence type="ECO:0000313" key="3">
    <source>
        <dbReference type="Proteomes" id="UP001283361"/>
    </source>
</evidence>
<dbReference type="PANTHER" id="PTHR46599:SF3">
    <property type="entry name" value="PIGGYBAC TRANSPOSABLE ELEMENT-DERIVED PROTEIN 4"/>
    <property type="match status" value="1"/>
</dbReference>
<reference evidence="2" key="1">
    <citation type="journal article" date="2023" name="G3 (Bethesda)">
        <title>A reference genome for the long-term kleptoplast-retaining sea slug Elysia crispata morphotype clarki.</title>
        <authorList>
            <person name="Eastman K.E."/>
            <person name="Pendleton A.L."/>
            <person name="Shaikh M.A."/>
            <person name="Suttiyut T."/>
            <person name="Ogas R."/>
            <person name="Tomko P."/>
            <person name="Gavelis G."/>
            <person name="Widhalm J.R."/>
            <person name="Wisecaver J.H."/>
        </authorList>
    </citation>
    <scope>NUCLEOTIDE SEQUENCE</scope>
    <source>
        <strain evidence="2">ECLA1</strain>
    </source>
</reference>
<proteinExistence type="predicted"/>
<comment type="caution">
    <text evidence="2">The sequence shown here is derived from an EMBL/GenBank/DDBJ whole genome shotgun (WGS) entry which is preliminary data.</text>
</comment>
<gene>
    <name evidence="2" type="ORF">RRG08_058550</name>
</gene>
<dbReference type="PANTHER" id="PTHR46599">
    <property type="entry name" value="PIGGYBAC TRANSPOSABLE ELEMENT-DERIVED PROTEIN 4"/>
    <property type="match status" value="1"/>
</dbReference>
<protein>
    <recommendedName>
        <fullName evidence="1">PiggyBac transposable element-derived protein domain-containing protein</fullName>
    </recommendedName>
</protein>
<dbReference type="InterPro" id="IPR029526">
    <property type="entry name" value="PGBD"/>
</dbReference>
<accession>A0AAE1DXN2</accession>
<feature type="domain" description="PiggyBac transposable element-derived protein" evidence="1">
    <location>
        <begin position="1"/>
        <end position="238"/>
    </location>
</feature>
<dbReference type="Pfam" id="PF13843">
    <property type="entry name" value="DDE_Tnp_1_7"/>
    <property type="match status" value="1"/>
</dbReference>